<dbReference type="EMBL" id="ML208290">
    <property type="protein sequence ID" value="TFK72026.1"/>
    <property type="molecule type" value="Genomic_DNA"/>
</dbReference>
<keyword evidence="2" id="KW-1185">Reference proteome</keyword>
<reference evidence="1 2" key="1">
    <citation type="journal article" date="2019" name="Nat. Ecol. Evol.">
        <title>Megaphylogeny resolves global patterns of mushroom evolution.</title>
        <authorList>
            <person name="Varga T."/>
            <person name="Krizsan K."/>
            <person name="Foldi C."/>
            <person name="Dima B."/>
            <person name="Sanchez-Garcia M."/>
            <person name="Sanchez-Ramirez S."/>
            <person name="Szollosi G.J."/>
            <person name="Szarkandi J.G."/>
            <person name="Papp V."/>
            <person name="Albert L."/>
            <person name="Andreopoulos W."/>
            <person name="Angelini C."/>
            <person name="Antonin V."/>
            <person name="Barry K.W."/>
            <person name="Bougher N.L."/>
            <person name="Buchanan P."/>
            <person name="Buyck B."/>
            <person name="Bense V."/>
            <person name="Catcheside P."/>
            <person name="Chovatia M."/>
            <person name="Cooper J."/>
            <person name="Damon W."/>
            <person name="Desjardin D."/>
            <person name="Finy P."/>
            <person name="Geml J."/>
            <person name="Haridas S."/>
            <person name="Hughes K."/>
            <person name="Justo A."/>
            <person name="Karasinski D."/>
            <person name="Kautmanova I."/>
            <person name="Kiss B."/>
            <person name="Kocsube S."/>
            <person name="Kotiranta H."/>
            <person name="LaButti K.M."/>
            <person name="Lechner B.E."/>
            <person name="Liimatainen K."/>
            <person name="Lipzen A."/>
            <person name="Lukacs Z."/>
            <person name="Mihaltcheva S."/>
            <person name="Morgado L.N."/>
            <person name="Niskanen T."/>
            <person name="Noordeloos M.E."/>
            <person name="Ohm R.A."/>
            <person name="Ortiz-Santana B."/>
            <person name="Ovrebo C."/>
            <person name="Racz N."/>
            <person name="Riley R."/>
            <person name="Savchenko A."/>
            <person name="Shiryaev A."/>
            <person name="Soop K."/>
            <person name="Spirin V."/>
            <person name="Szebenyi C."/>
            <person name="Tomsovsky M."/>
            <person name="Tulloss R.E."/>
            <person name="Uehling J."/>
            <person name="Grigoriev I.V."/>
            <person name="Vagvolgyi C."/>
            <person name="Papp T."/>
            <person name="Martin F.M."/>
            <person name="Miettinen O."/>
            <person name="Hibbett D.S."/>
            <person name="Nagy L.G."/>
        </authorList>
    </citation>
    <scope>NUCLEOTIDE SEQUENCE [LARGE SCALE GENOMIC DNA]</scope>
    <source>
        <strain evidence="1 2">NL-1719</strain>
    </source>
</reference>
<proteinExistence type="predicted"/>
<protein>
    <submittedName>
        <fullName evidence="1">Glycoside hydrolase family 47 protein</fullName>
    </submittedName>
</protein>
<evidence type="ECO:0000313" key="1">
    <source>
        <dbReference type="EMBL" id="TFK72026.1"/>
    </source>
</evidence>
<organism evidence="1 2">
    <name type="scientific">Pluteus cervinus</name>
    <dbReference type="NCBI Taxonomy" id="181527"/>
    <lineage>
        <taxon>Eukaryota</taxon>
        <taxon>Fungi</taxon>
        <taxon>Dikarya</taxon>
        <taxon>Basidiomycota</taxon>
        <taxon>Agaricomycotina</taxon>
        <taxon>Agaricomycetes</taxon>
        <taxon>Agaricomycetidae</taxon>
        <taxon>Agaricales</taxon>
        <taxon>Pluteineae</taxon>
        <taxon>Pluteaceae</taxon>
        <taxon>Pluteus</taxon>
    </lineage>
</organism>
<keyword evidence="1" id="KW-0378">Hydrolase</keyword>
<dbReference type="Proteomes" id="UP000308600">
    <property type="component" value="Unassembled WGS sequence"/>
</dbReference>
<gene>
    <name evidence="1" type="ORF">BDN72DRAFT_388731</name>
</gene>
<sequence length="599" mass="67467">MPEPGLRKRKKGQDPKTSAKAEHRKPVAPSDDQEDFDSVAIQKVLKYVSLFLVCGFGLYASQNPSVVTDLLGSWIGFSEHWDGGVPRTPVETVVELDTDTWKRGAIVTAFKHAWSAYERDAMGDDEYHPISQQGSNLSMAGGIGYTVIDAMDTMQIMGLHQEYERARHWVATKLSFDRDDTFSTFETTIRVLGGLLSSYHLSGGDSLFLEKAVDIADRLLPAFDTVSGLPRASVNLARGQGIQNSDFPGLVSVAEVATLQLEMRYLSYLTENTVYWEKAERVMHLIKRSRLAHGLASVFMSEEEGVYITSAISLGSRGDSYYEYLLKQYLQTNRKEDVYKDMYDDAMESIHNFLIQKSKTGRMIYTSELIPERLPSEEIQWRQTPKQDHLVCFLGGSLMLGATRTGALVDPVSIPPRPEELSEKGHRDWKTGGELIKTCMNTHDTATGLSPETVHFRIASDGMDSIPGAPEDWYIKGAQPGAFPPYDARYMLRPETIESLFIAYRLTGDPIYREYGWKIFRSIETHNRIETGGYATVVNVDEVPVRHEDKMETFMLSETLKYLYLLFSNGDVLPLDKYVFNTEAHPLPIFDSVIKTGFS</sequence>
<name>A0ACD3B2G6_9AGAR</name>
<accession>A0ACD3B2G6</accession>
<evidence type="ECO:0000313" key="2">
    <source>
        <dbReference type="Proteomes" id="UP000308600"/>
    </source>
</evidence>